<dbReference type="EMBL" id="JACGZW010000008">
    <property type="protein sequence ID" value="MBB1156098.1"/>
    <property type="molecule type" value="Genomic_DNA"/>
</dbReference>
<sequence length="229" mass="26083">MIHQLIFAAPKPGMCEQEFQDYWLDVHAVEFASKIPQIRKYLIDKRIPFPGEDPDAEPLWSGVAEIWLENEQEQLASLQTDEFLQGARLDEPNWAAFWRTVVLDTDAHVVRAGSEPAGVKMIMLAKRREGLPLTEFREHSLGEQASLTAEVPGLRRYLQGFTKDGYYSLGEALLDVAYQLYFDDVAAVTAALESPEFARATKHLESIAEPRYVHRLLFTEHWVIGPQAR</sequence>
<dbReference type="AlphaFoldDB" id="A0A7W3VZH8"/>
<protein>
    <submittedName>
        <fullName evidence="2">EthD domain-containing protein</fullName>
    </submittedName>
</protein>
<dbReference type="InterPro" id="IPR011008">
    <property type="entry name" value="Dimeric_a/b-barrel"/>
</dbReference>
<name>A0A7W3VZH8_9PSEU</name>
<proteinExistence type="predicted"/>
<reference evidence="2 3" key="1">
    <citation type="submission" date="2020-08" db="EMBL/GenBank/DDBJ databases">
        <title>Amycolatopsis sp. nov. DR6-1 isolated from Dendrobium heterocarpum.</title>
        <authorList>
            <person name="Tedsree N."/>
            <person name="Kuncharoen N."/>
            <person name="Likhitwitayawuid K."/>
            <person name="Tanasupawat S."/>
        </authorList>
    </citation>
    <scope>NUCLEOTIDE SEQUENCE [LARGE SCALE GENOMIC DNA]</scope>
    <source>
        <strain evidence="2 3">DR6-1</strain>
    </source>
</reference>
<dbReference type="Gene3D" id="3.30.70.100">
    <property type="match status" value="2"/>
</dbReference>
<evidence type="ECO:0000259" key="1">
    <source>
        <dbReference type="Pfam" id="PF07110"/>
    </source>
</evidence>
<organism evidence="2 3">
    <name type="scientific">Amycolatopsis dendrobii</name>
    <dbReference type="NCBI Taxonomy" id="2760662"/>
    <lineage>
        <taxon>Bacteria</taxon>
        <taxon>Bacillati</taxon>
        <taxon>Actinomycetota</taxon>
        <taxon>Actinomycetes</taxon>
        <taxon>Pseudonocardiales</taxon>
        <taxon>Pseudonocardiaceae</taxon>
        <taxon>Amycolatopsis</taxon>
    </lineage>
</organism>
<dbReference type="RefSeq" id="WP_182893063.1">
    <property type="nucleotide sequence ID" value="NZ_JACGZW010000008.1"/>
</dbReference>
<evidence type="ECO:0000313" key="2">
    <source>
        <dbReference type="EMBL" id="MBB1156098.1"/>
    </source>
</evidence>
<dbReference type="InterPro" id="IPR009799">
    <property type="entry name" value="EthD_dom"/>
</dbReference>
<dbReference type="Proteomes" id="UP000526734">
    <property type="component" value="Unassembled WGS sequence"/>
</dbReference>
<accession>A0A7W3VZH8</accession>
<dbReference type="GO" id="GO:0016491">
    <property type="term" value="F:oxidoreductase activity"/>
    <property type="evidence" value="ECO:0007669"/>
    <property type="project" value="InterPro"/>
</dbReference>
<evidence type="ECO:0000313" key="3">
    <source>
        <dbReference type="Proteomes" id="UP000526734"/>
    </source>
</evidence>
<feature type="domain" description="EthD" evidence="1">
    <location>
        <begin position="11"/>
        <end position="96"/>
    </location>
</feature>
<dbReference type="SUPFAM" id="SSF54909">
    <property type="entry name" value="Dimeric alpha+beta barrel"/>
    <property type="match status" value="2"/>
</dbReference>
<gene>
    <name evidence="2" type="ORF">H4281_23355</name>
</gene>
<dbReference type="Pfam" id="PF07110">
    <property type="entry name" value="EthD"/>
    <property type="match status" value="1"/>
</dbReference>
<comment type="caution">
    <text evidence="2">The sequence shown here is derived from an EMBL/GenBank/DDBJ whole genome shotgun (WGS) entry which is preliminary data.</text>
</comment>
<keyword evidence="3" id="KW-1185">Reference proteome</keyword>